<gene>
    <name evidence="1" type="ORF">Tco_0988914</name>
</gene>
<keyword evidence="2" id="KW-1185">Reference proteome</keyword>
<proteinExistence type="predicted"/>
<name>A0ABQ5ES99_9ASTR</name>
<dbReference type="InterPro" id="IPR021109">
    <property type="entry name" value="Peptidase_aspartic_dom_sf"/>
</dbReference>
<accession>A0ABQ5ES99</accession>
<reference evidence="1" key="2">
    <citation type="submission" date="2022-01" db="EMBL/GenBank/DDBJ databases">
        <authorList>
            <person name="Yamashiro T."/>
            <person name="Shiraishi A."/>
            <person name="Satake H."/>
            <person name="Nakayama K."/>
        </authorList>
    </citation>
    <scope>NUCLEOTIDE SEQUENCE</scope>
</reference>
<dbReference type="PANTHER" id="PTHR33067:SF9">
    <property type="entry name" value="RNA-DIRECTED DNA POLYMERASE"/>
    <property type="match status" value="1"/>
</dbReference>
<sequence length="148" mass="17127">MNVMPMSFYNRLNNEKPIGTDIRLFIASHLYIYPLGVVEDVLIDIAGYVYLVDFVILDIKEDENMHFILGTPFLTTAKAVIRFDKGIITLKSGNNKIYFIKIPEFPCKIEKRIEEDIDPVTPTNTVTFDEEKRGSSLNFHVDDFWMTI</sequence>
<keyword evidence="1" id="KW-0808">Transferase</keyword>
<dbReference type="EMBL" id="BQNB010016624">
    <property type="protein sequence ID" value="GJT53860.1"/>
    <property type="molecule type" value="Genomic_DNA"/>
</dbReference>
<dbReference type="PANTHER" id="PTHR33067">
    <property type="entry name" value="RNA-DIRECTED DNA POLYMERASE-RELATED"/>
    <property type="match status" value="1"/>
</dbReference>
<keyword evidence="1" id="KW-0548">Nucleotidyltransferase</keyword>
<protein>
    <submittedName>
        <fullName evidence="1">Reverse transcriptase domain-containing protein</fullName>
    </submittedName>
</protein>
<organism evidence="1 2">
    <name type="scientific">Tanacetum coccineum</name>
    <dbReference type="NCBI Taxonomy" id="301880"/>
    <lineage>
        <taxon>Eukaryota</taxon>
        <taxon>Viridiplantae</taxon>
        <taxon>Streptophyta</taxon>
        <taxon>Embryophyta</taxon>
        <taxon>Tracheophyta</taxon>
        <taxon>Spermatophyta</taxon>
        <taxon>Magnoliopsida</taxon>
        <taxon>eudicotyledons</taxon>
        <taxon>Gunneridae</taxon>
        <taxon>Pentapetalae</taxon>
        <taxon>asterids</taxon>
        <taxon>campanulids</taxon>
        <taxon>Asterales</taxon>
        <taxon>Asteraceae</taxon>
        <taxon>Asteroideae</taxon>
        <taxon>Anthemideae</taxon>
        <taxon>Anthemidinae</taxon>
        <taxon>Tanacetum</taxon>
    </lineage>
</organism>
<dbReference type="GO" id="GO:0003964">
    <property type="term" value="F:RNA-directed DNA polymerase activity"/>
    <property type="evidence" value="ECO:0007669"/>
    <property type="project" value="UniProtKB-KW"/>
</dbReference>
<evidence type="ECO:0000313" key="1">
    <source>
        <dbReference type="EMBL" id="GJT53860.1"/>
    </source>
</evidence>
<evidence type="ECO:0000313" key="2">
    <source>
        <dbReference type="Proteomes" id="UP001151760"/>
    </source>
</evidence>
<comment type="caution">
    <text evidence="1">The sequence shown here is derived from an EMBL/GenBank/DDBJ whole genome shotgun (WGS) entry which is preliminary data.</text>
</comment>
<dbReference type="Proteomes" id="UP001151760">
    <property type="component" value="Unassembled WGS sequence"/>
</dbReference>
<keyword evidence="1" id="KW-0695">RNA-directed DNA polymerase</keyword>
<dbReference type="Gene3D" id="2.40.70.10">
    <property type="entry name" value="Acid Proteases"/>
    <property type="match status" value="1"/>
</dbReference>
<reference evidence="1" key="1">
    <citation type="journal article" date="2022" name="Int. J. Mol. Sci.">
        <title>Draft Genome of Tanacetum Coccineum: Genomic Comparison of Closely Related Tanacetum-Family Plants.</title>
        <authorList>
            <person name="Yamashiro T."/>
            <person name="Shiraishi A."/>
            <person name="Nakayama K."/>
            <person name="Satake H."/>
        </authorList>
    </citation>
    <scope>NUCLEOTIDE SEQUENCE</scope>
</reference>